<evidence type="ECO:0000313" key="1">
    <source>
        <dbReference type="EMBL" id="KHT62394.1"/>
    </source>
</evidence>
<reference evidence="1 2" key="1">
    <citation type="submission" date="2014-12" db="EMBL/GenBank/DDBJ databases">
        <title>Genome sequencing of Photobacterium gaetbulicola AD005a.</title>
        <authorList>
            <person name="Adrian T.G.S."/>
            <person name="Chan K.G."/>
        </authorList>
    </citation>
    <scope>NUCLEOTIDE SEQUENCE [LARGE SCALE GENOMIC DNA]</scope>
    <source>
        <strain evidence="1 2">AD005a</strain>
    </source>
</reference>
<gene>
    <name evidence="1" type="ORF">RJ45_17895</name>
</gene>
<organism evidence="1 2">
    <name type="scientific">Photobacterium gaetbulicola</name>
    <dbReference type="NCBI Taxonomy" id="1295392"/>
    <lineage>
        <taxon>Bacteria</taxon>
        <taxon>Pseudomonadati</taxon>
        <taxon>Pseudomonadota</taxon>
        <taxon>Gammaproteobacteria</taxon>
        <taxon>Vibrionales</taxon>
        <taxon>Vibrionaceae</taxon>
        <taxon>Photobacterium</taxon>
    </lineage>
</organism>
<evidence type="ECO:0000313" key="2">
    <source>
        <dbReference type="Proteomes" id="UP000031278"/>
    </source>
</evidence>
<sequence>MRQSSNNKNYTNNIATQTRKDERMPIDLCERSVPIGHIVSQFNDCEHKSEYTFSKLTSSFFLNAYWFTTAVTRLYPQAVGGIIQITVFNASLV</sequence>
<dbReference type="Proteomes" id="UP000031278">
    <property type="component" value="Unassembled WGS sequence"/>
</dbReference>
<protein>
    <submittedName>
        <fullName evidence="1">Uncharacterized protein</fullName>
    </submittedName>
</protein>
<dbReference type="AlphaFoldDB" id="A0A0B9G145"/>
<accession>A0A0B9G145</accession>
<name>A0A0B9G145_9GAMM</name>
<dbReference type="EMBL" id="JWLZ01000179">
    <property type="protein sequence ID" value="KHT62394.1"/>
    <property type="molecule type" value="Genomic_DNA"/>
</dbReference>
<proteinExistence type="predicted"/>
<comment type="caution">
    <text evidence="1">The sequence shown here is derived from an EMBL/GenBank/DDBJ whole genome shotgun (WGS) entry which is preliminary data.</text>
</comment>